<dbReference type="SUPFAM" id="SSF47413">
    <property type="entry name" value="lambda repressor-like DNA-binding domains"/>
    <property type="match status" value="1"/>
</dbReference>
<dbReference type="RefSeq" id="WP_354313961.1">
    <property type="nucleotide sequence ID" value="NZ_JBEPME010000005.1"/>
</dbReference>
<dbReference type="Gene3D" id="1.10.260.40">
    <property type="entry name" value="lambda repressor-like DNA-binding domains"/>
    <property type="match status" value="1"/>
</dbReference>
<keyword evidence="4" id="KW-1185">Reference proteome</keyword>
<feature type="domain" description="HTH cro/C1-type" evidence="2">
    <location>
        <begin position="6"/>
        <end position="60"/>
    </location>
</feature>
<evidence type="ECO:0000313" key="4">
    <source>
        <dbReference type="Proteomes" id="UP001549104"/>
    </source>
</evidence>
<dbReference type="InterPro" id="IPR001387">
    <property type="entry name" value="Cro/C1-type_HTH"/>
</dbReference>
<dbReference type="Proteomes" id="UP001549104">
    <property type="component" value="Unassembled WGS sequence"/>
</dbReference>
<dbReference type="InterPro" id="IPR010982">
    <property type="entry name" value="Lambda_DNA-bd_dom_sf"/>
</dbReference>
<name>A0ABV2KB71_SPOPS</name>
<proteinExistence type="predicted"/>
<dbReference type="CDD" id="cd00093">
    <property type="entry name" value="HTH_XRE"/>
    <property type="match status" value="1"/>
</dbReference>
<gene>
    <name evidence="3" type="ORF">ABIC55_003448</name>
</gene>
<evidence type="ECO:0000313" key="3">
    <source>
        <dbReference type="EMBL" id="MET3658331.1"/>
    </source>
</evidence>
<reference evidence="3 4" key="1">
    <citation type="submission" date="2024-06" db="EMBL/GenBank/DDBJ databases">
        <title>Sorghum-associated microbial communities from plants grown in Nebraska, USA.</title>
        <authorList>
            <person name="Schachtman D."/>
        </authorList>
    </citation>
    <scope>NUCLEOTIDE SEQUENCE [LARGE SCALE GENOMIC DNA]</scope>
    <source>
        <strain evidence="3 4">1288</strain>
    </source>
</reference>
<dbReference type="PROSITE" id="PS50943">
    <property type="entry name" value="HTH_CROC1"/>
    <property type="match status" value="1"/>
</dbReference>
<organism evidence="3 4">
    <name type="scientific">Sporosarcina psychrophila</name>
    <name type="common">Bacillus psychrophilus</name>
    <dbReference type="NCBI Taxonomy" id="1476"/>
    <lineage>
        <taxon>Bacteria</taxon>
        <taxon>Bacillati</taxon>
        <taxon>Bacillota</taxon>
        <taxon>Bacilli</taxon>
        <taxon>Bacillales</taxon>
        <taxon>Caryophanaceae</taxon>
        <taxon>Sporosarcina</taxon>
    </lineage>
</organism>
<dbReference type="SMART" id="SM00530">
    <property type="entry name" value="HTH_XRE"/>
    <property type="match status" value="1"/>
</dbReference>
<keyword evidence="1" id="KW-0238">DNA-binding</keyword>
<evidence type="ECO:0000259" key="2">
    <source>
        <dbReference type="PROSITE" id="PS50943"/>
    </source>
</evidence>
<sequence>MIHENLKKIRLAKGMTQLHLAKKLGISNMAYSRMESGKTKIDAEILKVLSKELDVRVEVFFTNELTESVIIELAIDEVV</sequence>
<protein>
    <submittedName>
        <fullName evidence="3">Transcriptional regulator with XRE-family HTH domain</fullName>
    </submittedName>
</protein>
<dbReference type="Pfam" id="PF01381">
    <property type="entry name" value="HTH_3"/>
    <property type="match status" value="1"/>
</dbReference>
<comment type="caution">
    <text evidence="3">The sequence shown here is derived from an EMBL/GenBank/DDBJ whole genome shotgun (WGS) entry which is preliminary data.</text>
</comment>
<accession>A0ABV2KB71</accession>
<dbReference type="EMBL" id="JBEPME010000005">
    <property type="protein sequence ID" value="MET3658331.1"/>
    <property type="molecule type" value="Genomic_DNA"/>
</dbReference>
<dbReference type="PANTHER" id="PTHR46558:SF4">
    <property type="entry name" value="DNA-BIDING PHAGE PROTEIN"/>
    <property type="match status" value="1"/>
</dbReference>
<dbReference type="PANTHER" id="PTHR46558">
    <property type="entry name" value="TRACRIPTIONAL REGULATORY PROTEIN-RELATED-RELATED"/>
    <property type="match status" value="1"/>
</dbReference>
<evidence type="ECO:0000256" key="1">
    <source>
        <dbReference type="ARBA" id="ARBA00023125"/>
    </source>
</evidence>